<dbReference type="Proteomes" id="UP001158087">
    <property type="component" value="Unassembled WGS sequence"/>
</dbReference>
<evidence type="ECO:0000313" key="3">
    <source>
        <dbReference type="Proteomes" id="UP001158087"/>
    </source>
</evidence>
<accession>A0AA42H1F8</accession>
<organism evidence="2 3">
    <name type="scientific">Brucella intermedia GD04153</name>
    <dbReference type="NCBI Taxonomy" id="2975438"/>
    <lineage>
        <taxon>Bacteria</taxon>
        <taxon>Pseudomonadati</taxon>
        <taxon>Pseudomonadota</taxon>
        <taxon>Alphaproteobacteria</taxon>
        <taxon>Hyphomicrobiales</taxon>
        <taxon>Brucellaceae</taxon>
        <taxon>Brucella/Ochrobactrum group</taxon>
        <taxon>Brucella</taxon>
    </lineage>
</organism>
<reference evidence="2" key="1">
    <citation type="submission" date="2022-09" db="EMBL/GenBank/DDBJ databases">
        <title>Intensive care unit water sources are persistently colonized with multi-drug resistant bacteria and are the site of extensive horizontal gene transfer of antibiotic resistance genes.</title>
        <authorList>
            <person name="Diorio-Toth L."/>
        </authorList>
    </citation>
    <scope>NUCLEOTIDE SEQUENCE</scope>
    <source>
        <strain evidence="2">GD04153</strain>
    </source>
</reference>
<feature type="compositionally biased region" description="Low complexity" evidence="1">
    <location>
        <begin position="52"/>
        <end position="72"/>
    </location>
</feature>
<dbReference type="EMBL" id="JAODYY010000018">
    <property type="protein sequence ID" value="MDH0126903.1"/>
    <property type="molecule type" value="Genomic_DNA"/>
</dbReference>
<protein>
    <submittedName>
        <fullName evidence="2">Uncharacterized protein</fullName>
    </submittedName>
</protein>
<proteinExistence type="predicted"/>
<evidence type="ECO:0000256" key="1">
    <source>
        <dbReference type="SAM" id="MobiDB-lite"/>
    </source>
</evidence>
<name>A0AA42H1F8_9HYPH</name>
<comment type="caution">
    <text evidence="2">The sequence shown here is derived from an EMBL/GenBank/DDBJ whole genome shotgun (WGS) entry which is preliminary data.</text>
</comment>
<sequence>MAVNQPVSGARDGGGNVANRQPPFIPIDQHRRGQVMHPNGADPIELTDLPFQPARATATSHAADAEQAAQGT</sequence>
<feature type="region of interest" description="Disordered" evidence="1">
    <location>
        <begin position="1"/>
        <end position="72"/>
    </location>
</feature>
<evidence type="ECO:0000313" key="2">
    <source>
        <dbReference type="EMBL" id="MDH0126903.1"/>
    </source>
</evidence>
<dbReference type="AlphaFoldDB" id="A0AA42H1F8"/>
<gene>
    <name evidence="2" type="ORF">N7376_23300</name>
</gene>